<protein>
    <submittedName>
        <fullName evidence="3">M23 family metallopeptidase</fullName>
    </submittedName>
</protein>
<name>A0A975S941_9MICC</name>
<dbReference type="CDD" id="cd12797">
    <property type="entry name" value="M23_peptidase"/>
    <property type="match status" value="1"/>
</dbReference>
<sequence>MRVTSPFGWRENPLLGNGALEWHTGIDFGANLGTPVKSIAPGTVVYAEYHQYGGLRVVVDHGDGVETTYNHLNDIFVEVGQWVDINQEVGAVGSTGNSTGPHLHFEVLKDGEYQDPAVWMGL</sequence>
<keyword evidence="1" id="KW-0732">Signal</keyword>
<feature type="domain" description="M23ase beta-sheet core" evidence="2">
    <location>
        <begin position="23"/>
        <end position="116"/>
    </location>
</feature>
<dbReference type="Gene3D" id="2.70.70.10">
    <property type="entry name" value="Glucose Permease (Domain IIA)"/>
    <property type="match status" value="1"/>
</dbReference>
<dbReference type="PANTHER" id="PTHR21666:SF289">
    <property type="entry name" value="L-ALA--D-GLU ENDOPEPTIDASE"/>
    <property type="match status" value="1"/>
</dbReference>
<dbReference type="KEGG" id="asun:KG104_16235"/>
<dbReference type="InterPro" id="IPR016047">
    <property type="entry name" value="M23ase_b-sheet_dom"/>
</dbReference>
<dbReference type="Proteomes" id="UP000680588">
    <property type="component" value="Chromosome"/>
</dbReference>
<proteinExistence type="predicted"/>
<organism evidence="3 4">
    <name type="scientific">Arthrobacter sunyaminii</name>
    <dbReference type="NCBI Taxonomy" id="2816859"/>
    <lineage>
        <taxon>Bacteria</taxon>
        <taxon>Bacillati</taxon>
        <taxon>Actinomycetota</taxon>
        <taxon>Actinomycetes</taxon>
        <taxon>Micrococcales</taxon>
        <taxon>Micrococcaceae</taxon>
        <taxon>Arthrobacter</taxon>
    </lineage>
</organism>
<gene>
    <name evidence="3" type="ORF">KG104_16235</name>
</gene>
<evidence type="ECO:0000313" key="4">
    <source>
        <dbReference type="Proteomes" id="UP000680588"/>
    </source>
</evidence>
<evidence type="ECO:0000259" key="2">
    <source>
        <dbReference type="Pfam" id="PF01551"/>
    </source>
</evidence>
<evidence type="ECO:0000313" key="3">
    <source>
        <dbReference type="EMBL" id="QWQ38112.1"/>
    </source>
</evidence>
<accession>A0A975S941</accession>
<dbReference type="InterPro" id="IPR050570">
    <property type="entry name" value="Cell_wall_metabolism_enzyme"/>
</dbReference>
<keyword evidence="4" id="KW-1185">Reference proteome</keyword>
<dbReference type="SUPFAM" id="SSF51261">
    <property type="entry name" value="Duplicated hybrid motif"/>
    <property type="match status" value="1"/>
</dbReference>
<dbReference type="GO" id="GO:0004222">
    <property type="term" value="F:metalloendopeptidase activity"/>
    <property type="evidence" value="ECO:0007669"/>
    <property type="project" value="TreeGrafter"/>
</dbReference>
<dbReference type="PANTHER" id="PTHR21666">
    <property type="entry name" value="PEPTIDASE-RELATED"/>
    <property type="match status" value="1"/>
</dbReference>
<dbReference type="AlphaFoldDB" id="A0A975S941"/>
<dbReference type="InterPro" id="IPR011055">
    <property type="entry name" value="Dup_hybrid_motif"/>
</dbReference>
<dbReference type="EMBL" id="CP076456">
    <property type="protein sequence ID" value="QWQ38112.1"/>
    <property type="molecule type" value="Genomic_DNA"/>
</dbReference>
<reference evidence="3" key="1">
    <citation type="submission" date="2021-06" db="EMBL/GenBank/DDBJ databases">
        <title>Novel species in genus Arthrobacter.</title>
        <authorList>
            <person name="Zhang G."/>
        </authorList>
    </citation>
    <scope>NUCLEOTIDE SEQUENCE</scope>
    <source>
        <strain evidence="3">Zg-ZUI122</strain>
    </source>
</reference>
<dbReference type="Pfam" id="PF01551">
    <property type="entry name" value="Peptidase_M23"/>
    <property type="match status" value="1"/>
</dbReference>
<evidence type="ECO:0000256" key="1">
    <source>
        <dbReference type="ARBA" id="ARBA00022729"/>
    </source>
</evidence>